<keyword evidence="9 11" id="KW-0472">Membrane</keyword>
<dbReference type="Proteomes" id="UP000013026">
    <property type="component" value="Chromosome"/>
</dbReference>
<feature type="transmembrane region" description="Helical" evidence="11">
    <location>
        <begin position="157"/>
        <end position="180"/>
    </location>
</feature>
<dbReference type="CDD" id="cd00075">
    <property type="entry name" value="HATPase"/>
    <property type="match status" value="1"/>
</dbReference>
<dbReference type="SMART" id="SM00388">
    <property type="entry name" value="HisKA"/>
    <property type="match status" value="1"/>
</dbReference>
<evidence type="ECO:0000256" key="10">
    <source>
        <dbReference type="SAM" id="MobiDB-lite"/>
    </source>
</evidence>
<comment type="catalytic activity">
    <reaction evidence="1">
        <text>ATP + protein L-histidine = ADP + protein N-phospho-L-histidine.</text>
        <dbReference type="EC" id="2.7.13.3"/>
    </reaction>
</comment>
<dbReference type="SUPFAM" id="SSF55874">
    <property type="entry name" value="ATPase domain of HSP90 chaperone/DNA topoisomerase II/histidine kinase"/>
    <property type="match status" value="1"/>
</dbReference>
<organism evidence="13 14">
    <name type="scientific">Meiothermus ruber (strain ATCC 35948 / DSM 1279 / VKM B-1258 / 21)</name>
    <name type="common">Thermus ruber</name>
    <dbReference type="NCBI Taxonomy" id="504728"/>
    <lineage>
        <taxon>Bacteria</taxon>
        <taxon>Thermotogati</taxon>
        <taxon>Deinococcota</taxon>
        <taxon>Deinococci</taxon>
        <taxon>Thermales</taxon>
        <taxon>Thermaceae</taxon>
        <taxon>Meiothermus</taxon>
    </lineage>
</organism>
<dbReference type="InterPro" id="IPR003594">
    <property type="entry name" value="HATPase_dom"/>
</dbReference>
<dbReference type="EC" id="2.7.13.3" evidence="3"/>
<keyword evidence="4" id="KW-0597">Phosphoprotein</keyword>
<dbReference type="eggNOG" id="COG5002">
    <property type="taxonomic scope" value="Bacteria"/>
</dbReference>
<dbReference type="InterPro" id="IPR005467">
    <property type="entry name" value="His_kinase_dom"/>
</dbReference>
<dbReference type="InterPro" id="IPR036890">
    <property type="entry name" value="HATPase_C_sf"/>
</dbReference>
<dbReference type="GO" id="GO:0005886">
    <property type="term" value="C:plasma membrane"/>
    <property type="evidence" value="ECO:0007669"/>
    <property type="project" value="TreeGrafter"/>
</dbReference>
<dbReference type="Pfam" id="PF00512">
    <property type="entry name" value="HisKA"/>
    <property type="match status" value="1"/>
</dbReference>
<keyword evidence="6 11" id="KW-0812">Transmembrane</keyword>
<keyword evidence="7 13" id="KW-0418">Kinase</keyword>
<evidence type="ECO:0000256" key="6">
    <source>
        <dbReference type="ARBA" id="ARBA00022692"/>
    </source>
</evidence>
<evidence type="ECO:0000256" key="1">
    <source>
        <dbReference type="ARBA" id="ARBA00000085"/>
    </source>
</evidence>
<evidence type="ECO:0000256" key="3">
    <source>
        <dbReference type="ARBA" id="ARBA00012438"/>
    </source>
</evidence>
<dbReference type="PATRIC" id="fig|504728.9.peg.1750"/>
<sequence length="463" mass="50854">MSRGPSPPFSMSFRTRLILAYTILWVLILVLTLSIAVYSINFGLYGQVERTLLRYVNEVALLYASGRAGEISLPRSGPINVSFYSTGGQLLIAPSPDFEHIVPKHFIRSASNTAKPYYAPSFMAAYQAIPGAVVVVSQDTRYIESISATVRNTLIQGMAFLLPLGALLIVLAARLSLIPLHRAASEVDKRGPRNLEPIHYTGPKDDLGVMVEKVNDLLGELREAQARERAFLAEVSHELRTPLTSLNGYLERLSRNPGDTEMLERARKIAAHTVRMVQDLLALARGEAERSVNPHIINLGDLLRQAVGEYPGVVLKMPREFPEVLGDPDRLLQLARNLIANAVRAAGSPEKVQVRVWMVKEPTDNPPDPYESADELRTTSTPEMKPPKQPWAAFAVVDRGPGIAPEVLPRLFTRFARGPEGGTGLGLAIAKQIAEAHGGEIRVASRPGETRFTVFLPLLAEEE</sequence>
<evidence type="ECO:0000256" key="5">
    <source>
        <dbReference type="ARBA" id="ARBA00022679"/>
    </source>
</evidence>
<proteinExistence type="predicted"/>
<evidence type="ECO:0000256" key="4">
    <source>
        <dbReference type="ARBA" id="ARBA00022553"/>
    </source>
</evidence>
<evidence type="ECO:0000256" key="7">
    <source>
        <dbReference type="ARBA" id="ARBA00022777"/>
    </source>
</evidence>
<dbReference type="SUPFAM" id="SSF47384">
    <property type="entry name" value="Homodimeric domain of signal transducing histidine kinase"/>
    <property type="match status" value="1"/>
</dbReference>
<dbReference type="GO" id="GO:0000155">
    <property type="term" value="F:phosphorelay sensor kinase activity"/>
    <property type="evidence" value="ECO:0007669"/>
    <property type="project" value="InterPro"/>
</dbReference>
<dbReference type="Gene3D" id="3.30.565.10">
    <property type="entry name" value="Histidine kinase-like ATPase, C-terminal domain"/>
    <property type="match status" value="1"/>
</dbReference>
<dbReference type="PANTHER" id="PTHR45436">
    <property type="entry name" value="SENSOR HISTIDINE KINASE YKOH"/>
    <property type="match status" value="1"/>
</dbReference>
<accession>M9XDK8</accession>
<name>M9XDK8_MEIRD</name>
<evidence type="ECO:0000313" key="14">
    <source>
        <dbReference type="Proteomes" id="UP000013026"/>
    </source>
</evidence>
<evidence type="ECO:0000256" key="8">
    <source>
        <dbReference type="ARBA" id="ARBA00022989"/>
    </source>
</evidence>
<dbReference type="InterPro" id="IPR003661">
    <property type="entry name" value="HisK_dim/P_dom"/>
</dbReference>
<dbReference type="Pfam" id="PF02518">
    <property type="entry name" value="HATPase_c"/>
    <property type="match status" value="1"/>
</dbReference>
<feature type="region of interest" description="Disordered" evidence="10">
    <location>
        <begin position="362"/>
        <end position="387"/>
    </location>
</feature>
<dbReference type="STRING" id="504728.K649_08495"/>
<dbReference type="AlphaFoldDB" id="M9XDK8"/>
<dbReference type="CDD" id="cd00082">
    <property type="entry name" value="HisKA"/>
    <property type="match status" value="1"/>
</dbReference>
<dbReference type="PRINTS" id="PR00344">
    <property type="entry name" value="BCTRLSENSOR"/>
</dbReference>
<evidence type="ECO:0000256" key="9">
    <source>
        <dbReference type="ARBA" id="ARBA00023136"/>
    </source>
</evidence>
<reference evidence="13 14" key="1">
    <citation type="submission" date="2013-04" db="EMBL/GenBank/DDBJ databases">
        <authorList>
            <person name="Chin J."/>
            <person name="Alexander D.H."/>
            <person name="Marks P."/>
            <person name="Korlach J."/>
            <person name="Clum A."/>
            <person name="Copeland A."/>
        </authorList>
    </citation>
    <scope>NUCLEOTIDE SEQUENCE [LARGE SCALE GENOMIC DNA]</scope>
    <source>
        <strain evidence="14">ATCC 35948 / DSM 1279 / VKM B-1258 / 21</strain>
    </source>
</reference>
<evidence type="ECO:0000259" key="12">
    <source>
        <dbReference type="PROSITE" id="PS50109"/>
    </source>
</evidence>
<dbReference type="InterPro" id="IPR004358">
    <property type="entry name" value="Sig_transdc_His_kin-like_C"/>
</dbReference>
<keyword evidence="5" id="KW-0808">Transferase</keyword>
<protein>
    <recommendedName>
        <fullName evidence="3">histidine kinase</fullName>
        <ecNumber evidence="3">2.7.13.3</ecNumber>
    </recommendedName>
</protein>
<dbReference type="EMBL" id="CP005385">
    <property type="protein sequence ID" value="AGK04994.1"/>
    <property type="molecule type" value="Genomic_DNA"/>
</dbReference>
<evidence type="ECO:0000256" key="11">
    <source>
        <dbReference type="SAM" id="Phobius"/>
    </source>
</evidence>
<dbReference type="SMART" id="SM00387">
    <property type="entry name" value="HATPase_c"/>
    <property type="match status" value="1"/>
</dbReference>
<dbReference type="Gene3D" id="1.10.287.130">
    <property type="match status" value="1"/>
</dbReference>
<feature type="domain" description="Histidine kinase" evidence="12">
    <location>
        <begin position="234"/>
        <end position="460"/>
    </location>
</feature>
<dbReference type="KEGG" id="mre:K649_08495"/>
<keyword evidence="8 11" id="KW-1133">Transmembrane helix</keyword>
<feature type="transmembrane region" description="Helical" evidence="11">
    <location>
        <begin position="20"/>
        <end position="44"/>
    </location>
</feature>
<dbReference type="InterPro" id="IPR036097">
    <property type="entry name" value="HisK_dim/P_sf"/>
</dbReference>
<dbReference type="PROSITE" id="PS50109">
    <property type="entry name" value="HIS_KIN"/>
    <property type="match status" value="1"/>
</dbReference>
<evidence type="ECO:0000256" key="2">
    <source>
        <dbReference type="ARBA" id="ARBA00004370"/>
    </source>
</evidence>
<dbReference type="InterPro" id="IPR050428">
    <property type="entry name" value="TCS_sensor_his_kinase"/>
</dbReference>
<dbReference type="PANTHER" id="PTHR45436:SF5">
    <property type="entry name" value="SENSOR HISTIDINE KINASE TRCS"/>
    <property type="match status" value="1"/>
</dbReference>
<gene>
    <name evidence="13" type="ORF">K649_08495</name>
</gene>
<comment type="subcellular location">
    <subcellularLocation>
        <location evidence="2">Membrane</location>
    </subcellularLocation>
</comment>
<evidence type="ECO:0000313" key="13">
    <source>
        <dbReference type="EMBL" id="AGK04994.1"/>
    </source>
</evidence>